<dbReference type="AlphaFoldDB" id="A0A1F8BXH8"/>
<accession>A0A1F8BXH8</accession>
<sequence>MLDRITTEARSQTEAWVTEPVRSYIVKPSTILALASEGEIGSLTHELISTYQSWQESCIANRDAHLLNLKSLRSGTKNGVTPEQLHQLQLITEQAWNNVITELPVPIILPLAQVDVNTLSWSNQEFNIRQEKLRELENNGRSAISSLEEYALNLESAADGLIDKQSIRDQVREAREKMRNLANAPRHQRIINLDQFIESDQHLEFILEHLARKIKDYEYQVQEHQVPLNPFNSGALQKEINEGPWDSNVEFIFYAPNALHLAELIKEEMAAGNLQRDEVYENFPHYLATMQRELAAHILESYISEFVTPIIESHLQKLVGEDPDIKTDLPSHEIILKELTRVIKDAGCVIGVVPPNLQTLDEVVKPLLKPDDQTNHKPRRFPFNFFR</sequence>
<comment type="caution">
    <text evidence="1">The sequence shown here is derived from an EMBL/GenBank/DDBJ whole genome shotgun (WGS) entry which is preliminary data.</text>
</comment>
<dbReference type="EMBL" id="MGHL01000022">
    <property type="protein sequence ID" value="OGM68600.1"/>
    <property type="molecule type" value="Genomic_DNA"/>
</dbReference>
<gene>
    <name evidence="1" type="ORF">A2975_00735</name>
</gene>
<reference evidence="1 2" key="1">
    <citation type="journal article" date="2016" name="Nat. Commun.">
        <title>Thousands of microbial genomes shed light on interconnected biogeochemical processes in an aquifer system.</title>
        <authorList>
            <person name="Anantharaman K."/>
            <person name="Brown C.T."/>
            <person name="Hug L.A."/>
            <person name="Sharon I."/>
            <person name="Castelle C.J."/>
            <person name="Probst A.J."/>
            <person name="Thomas B.C."/>
            <person name="Singh A."/>
            <person name="Wilkins M.J."/>
            <person name="Karaoz U."/>
            <person name="Brodie E.L."/>
            <person name="Williams K.H."/>
            <person name="Hubbard S.S."/>
            <person name="Banfield J.F."/>
        </authorList>
    </citation>
    <scope>NUCLEOTIDE SEQUENCE [LARGE SCALE GENOMIC DNA]</scope>
</reference>
<protein>
    <submittedName>
        <fullName evidence="1">Uncharacterized protein</fullName>
    </submittedName>
</protein>
<evidence type="ECO:0000313" key="2">
    <source>
        <dbReference type="Proteomes" id="UP000178429"/>
    </source>
</evidence>
<proteinExistence type="predicted"/>
<dbReference type="Proteomes" id="UP000178429">
    <property type="component" value="Unassembled WGS sequence"/>
</dbReference>
<evidence type="ECO:0000313" key="1">
    <source>
        <dbReference type="EMBL" id="OGM68600.1"/>
    </source>
</evidence>
<name>A0A1F8BXH8_9BACT</name>
<organism evidence="1 2">
    <name type="scientific">Candidatus Woesebacteria bacterium RIFCSPLOWO2_01_FULL_44_14</name>
    <dbReference type="NCBI Taxonomy" id="1802525"/>
    <lineage>
        <taxon>Bacteria</taxon>
        <taxon>Candidatus Woeseibacteriota</taxon>
    </lineage>
</organism>